<dbReference type="InterPro" id="IPR051477">
    <property type="entry name" value="Expansin_CellWall"/>
</dbReference>
<organism evidence="5 6">
    <name type="scientific">Phycomyces blakesleeanus</name>
    <dbReference type="NCBI Taxonomy" id="4837"/>
    <lineage>
        <taxon>Eukaryota</taxon>
        <taxon>Fungi</taxon>
        <taxon>Fungi incertae sedis</taxon>
        <taxon>Mucoromycota</taxon>
        <taxon>Mucoromycotina</taxon>
        <taxon>Mucoromycetes</taxon>
        <taxon>Mucorales</taxon>
        <taxon>Phycomycetaceae</taxon>
        <taxon>Phycomyces</taxon>
    </lineage>
</organism>
<accession>A0ABR3BGB0</accession>
<evidence type="ECO:0000313" key="6">
    <source>
        <dbReference type="Proteomes" id="UP001448207"/>
    </source>
</evidence>
<feature type="domain" description="RlpA-like protein double-psi beta-barrel" evidence="4">
    <location>
        <begin position="344"/>
        <end position="407"/>
    </location>
</feature>
<dbReference type="Gene3D" id="2.40.40.10">
    <property type="entry name" value="RlpA-like domain"/>
    <property type="match status" value="1"/>
</dbReference>
<dbReference type="Proteomes" id="UP001448207">
    <property type="component" value="Unassembled WGS sequence"/>
</dbReference>
<feature type="chain" id="PRO_5046741062" description="RlpA-like protein double-psi beta-barrel domain-containing protein" evidence="3">
    <location>
        <begin position="20"/>
        <end position="411"/>
    </location>
</feature>
<evidence type="ECO:0000256" key="3">
    <source>
        <dbReference type="SAM" id="SignalP"/>
    </source>
</evidence>
<protein>
    <recommendedName>
        <fullName evidence="4">RlpA-like protein double-psi beta-barrel domain-containing protein</fullName>
    </recommendedName>
</protein>
<keyword evidence="6" id="KW-1185">Reference proteome</keyword>
<reference evidence="5 6" key="1">
    <citation type="submission" date="2024-04" db="EMBL/GenBank/DDBJ databases">
        <title>Symmetric and asymmetric DNA N6-adenine methylation regulates different biological responses in Mucorales.</title>
        <authorList>
            <consortium name="Lawrence Berkeley National Laboratory"/>
            <person name="Lax C."/>
            <person name="Mondo S.J."/>
            <person name="Osorio-Concepcion M."/>
            <person name="Muszewska A."/>
            <person name="Corrochano-Luque M."/>
            <person name="Gutierrez G."/>
            <person name="Riley R."/>
            <person name="Lipzen A."/>
            <person name="Guo J."/>
            <person name="Hundley H."/>
            <person name="Amirebrahimi M."/>
            <person name="Ng V."/>
            <person name="Lorenzo-Gutierrez D."/>
            <person name="Binder U."/>
            <person name="Yang J."/>
            <person name="Song Y."/>
            <person name="Canovas D."/>
            <person name="Navarro E."/>
            <person name="Freitag M."/>
            <person name="Gabaldon T."/>
            <person name="Grigoriev I.V."/>
            <person name="Corrochano L.M."/>
            <person name="Nicolas F.E."/>
            <person name="Garre V."/>
        </authorList>
    </citation>
    <scope>NUCLEOTIDE SEQUENCE [LARGE SCALE GENOMIC DNA]</scope>
    <source>
        <strain evidence="5 6">L51</strain>
    </source>
</reference>
<feature type="compositionally biased region" description="Low complexity" evidence="2">
    <location>
        <begin position="77"/>
        <end position="100"/>
    </location>
</feature>
<proteinExistence type="predicted"/>
<feature type="compositionally biased region" description="Low complexity" evidence="2">
    <location>
        <begin position="121"/>
        <end position="157"/>
    </location>
</feature>
<dbReference type="SUPFAM" id="SSF50685">
    <property type="entry name" value="Barwin-like endoglucanases"/>
    <property type="match status" value="1"/>
</dbReference>
<name>A0ABR3BGB0_PHYBL</name>
<evidence type="ECO:0000256" key="1">
    <source>
        <dbReference type="ARBA" id="ARBA00022729"/>
    </source>
</evidence>
<feature type="compositionally biased region" description="Polar residues" evidence="2">
    <location>
        <begin position="55"/>
        <end position="66"/>
    </location>
</feature>
<evidence type="ECO:0000313" key="5">
    <source>
        <dbReference type="EMBL" id="KAL0097901.1"/>
    </source>
</evidence>
<dbReference type="InterPro" id="IPR036908">
    <property type="entry name" value="RlpA-like_sf"/>
</dbReference>
<dbReference type="PANTHER" id="PTHR31836:SF21">
    <property type="entry name" value="EXPANSIN-LIKE PROTEIN 7"/>
    <property type="match status" value="1"/>
</dbReference>
<dbReference type="CDD" id="cd22191">
    <property type="entry name" value="DPBB_RlpA_EXP_N-like"/>
    <property type="match status" value="1"/>
</dbReference>
<evidence type="ECO:0000259" key="4">
    <source>
        <dbReference type="Pfam" id="PF03330"/>
    </source>
</evidence>
<comment type="caution">
    <text evidence="5">The sequence shown here is derived from an EMBL/GenBank/DDBJ whole genome shotgun (WGS) entry which is preliminary data.</text>
</comment>
<keyword evidence="1 3" id="KW-0732">Signal</keyword>
<gene>
    <name evidence="5" type="ORF">J3Q64DRAFT_1829218</name>
</gene>
<dbReference type="Pfam" id="PF03330">
    <property type="entry name" value="DPBB_1"/>
    <property type="match status" value="1"/>
</dbReference>
<dbReference type="PANTHER" id="PTHR31836">
    <property type="match status" value="1"/>
</dbReference>
<feature type="region of interest" description="Disordered" evidence="2">
    <location>
        <begin position="55"/>
        <end position="198"/>
    </location>
</feature>
<dbReference type="EMBL" id="JBCLYO010000001">
    <property type="protein sequence ID" value="KAL0097901.1"/>
    <property type="molecule type" value="Genomic_DNA"/>
</dbReference>
<dbReference type="InterPro" id="IPR009009">
    <property type="entry name" value="RlpA-like_DPBB"/>
</dbReference>
<sequence length="411" mass="42136">MRVLGLCFAALLILQNVSADKDKPDFPNDLYYHHHPHKVKGHYVDTNQKVQPVKEASTTTEFSGDTSLIHPNEQGHAANNGPQPQSPPNQAQGQPQNLAQAPPPEASTNTVAVNMAVDANGGSPAGSSSTVSDSVNGSQAPSGSAAAPPAAQSSTQSDEPAITYNADGGIVLPDSAGNTAGAGTGAVPPSNAQSSTAPVANVAPAANAAPAVNAAPVANAAAAPPAPPSTNSDGSPVTYDDNGAIIWPEKPSTIAGSVAPAAAAAVPAAAKSPGYPASRLAVDPESLPLHASTRRSRFTRILLADADNTHDGTDFMGLGTFFDLETRAGECGEKHKNTDLVAALNVEQMGNDKKECNKEIEVMGPNEKKVRVKVVDVCKTCKKGDLDLSPKAFEALGEFGLGEVSIKWHFV</sequence>
<evidence type="ECO:0000256" key="2">
    <source>
        <dbReference type="SAM" id="MobiDB-lite"/>
    </source>
</evidence>
<feature type="signal peptide" evidence="3">
    <location>
        <begin position="1"/>
        <end position="19"/>
    </location>
</feature>